<comment type="catalytic activity">
    <reaction evidence="3">
        <text>[protein]-L-glutamate 5-O-methyl ester + H2O = L-glutamyl-[protein] + methanol + H(+)</text>
        <dbReference type="Rhea" id="RHEA:23236"/>
        <dbReference type="Rhea" id="RHEA-COMP:10208"/>
        <dbReference type="Rhea" id="RHEA-COMP:10311"/>
        <dbReference type="ChEBI" id="CHEBI:15377"/>
        <dbReference type="ChEBI" id="CHEBI:15378"/>
        <dbReference type="ChEBI" id="CHEBI:17790"/>
        <dbReference type="ChEBI" id="CHEBI:29973"/>
        <dbReference type="ChEBI" id="CHEBI:82795"/>
        <dbReference type="EC" id="3.1.1.61"/>
    </reaction>
</comment>
<dbReference type="PANTHER" id="PTHR42872">
    <property type="entry name" value="PROTEIN-GLUTAMATE METHYLESTERASE/PROTEIN-GLUTAMINE GLUTAMINASE"/>
    <property type="match status" value="1"/>
</dbReference>
<evidence type="ECO:0000256" key="2">
    <source>
        <dbReference type="ARBA" id="ARBA00039140"/>
    </source>
</evidence>
<sequence>MAVCVMSPDVPGPARALVAIGGSAGSVGALIKLVERLPAELPAAVLVTVHVGDQGTSRLPEILQRAGSLPCRYAGHGDELRNGEIIVAPPGRHLLVAGSATVLSTGPRVNHVRPAIDPMFGSIAANSRLPAVGVILSGMLDDGAVGAAMLALAGGAILVEDPTTAGFSSMPRAALAAVPTARSAPADLLASAIDELLKSSGSRAVAVSEEEVPVHMGEADDPGFLAPDESGLTRLTCPECHGSLAQVRLPSINFYRCHVGHQYSPQHLLVAQSETAEARLWSAVAALEEQAVLARHLARHLAEDEPTATATARTADQATELAEALRARLALEGAGGGVPVASDELPGPGGPG</sequence>
<dbReference type="PANTHER" id="PTHR42872:SF6">
    <property type="entry name" value="PROTEIN-GLUTAMATE METHYLESTERASE_PROTEIN-GLUTAMINE GLUTAMINASE"/>
    <property type="match status" value="1"/>
</dbReference>
<dbReference type="CDD" id="cd16433">
    <property type="entry name" value="CheB"/>
    <property type="match status" value="1"/>
</dbReference>
<dbReference type="GO" id="GO:0005737">
    <property type="term" value="C:cytoplasm"/>
    <property type="evidence" value="ECO:0007669"/>
    <property type="project" value="InterPro"/>
</dbReference>
<evidence type="ECO:0000313" key="6">
    <source>
        <dbReference type="EMBL" id="MTD14644.1"/>
    </source>
</evidence>
<dbReference type="AlphaFoldDB" id="A0A7K1FPA2"/>
<keyword evidence="1 4" id="KW-0378">Hydrolase</keyword>
<organism evidence="6 7">
    <name type="scientific">Nakamurella alba</name>
    <dbReference type="NCBI Taxonomy" id="2665158"/>
    <lineage>
        <taxon>Bacteria</taxon>
        <taxon>Bacillati</taxon>
        <taxon>Actinomycetota</taxon>
        <taxon>Actinomycetes</taxon>
        <taxon>Nakamurellales</taxon>
        <taxon>Nakamurellaceae</taxon>
        <taxon>Nakamurella</taxon>
    </lineage>
</organism>
<feature type="active site" evidence="4">
    <location>
        <position position="50"/>
    </location>
</feature>
<dbReference type="Gene3D" id="3.40.50.180">
    <property type="entry name" value="Methylesterase CheB, C-terminal domain"/>
    <property type="match status" value="1"/>
</dbReference>
<comment type="caution">
    <text evidence="6">The sequence shown here is derived from an EMBL/GenBank/DDBJ whole genome shotgun (WGS) entry which is preliminary data.</text>
</comment>
<keyword evidence="4" id="KW-0145">Chemotaxis</keyword>
<proteinExistence type="predicted"/>
<dbReference type="SUPFAM" id="SSF52738">
    <property type="entry name" value="Methylesterase CheB, C-terminal domain"/>
    <property type="match status" value="1"/>
</dbReference>
<dbReference type="PIRSF" id="PIRSF036461">
    <property type="entry name" value="Chmtx_methlestr"/>
    <property type="match status" value="1"/>
</dbReference>
<evidence type="ECO:0000256" key="3">
    <source>
        <dbReference type="ARBA" id="ARBA00048267"/>
    </source>
</evidence>
<dbReference type="GO" id="GO:0000156">
    <property type="term" value="F:phosphorelay response regulator activity"/>
    <property type="evidence" value="ECO:0007669"/>
    <property type="project" value="InterPro"/>
</dbReference>
<dbReference type="Proteomes" id="UP000460221">
    <property type="component" value="Unassembled WGS sequence"/>
</dbReference>
<dbReference type="EC" id="3.1.1.61" evidence="2"/>
<evidence type="ECO:0000256" key="4">
    <source>
        <dbReference type="PROSITE-ProRule" id="PRU00050"/>
    </source>
</evidence>
<dbReference type="InterPro" id="IPR011247">
    <property type="entry name" value="Chemotax_prot-Glu_Me-esterase"/>
</dbReference>
<dbReference type="InterPro" id="IPR035909">
    <property type="entry name" value="CheB_C"/>
</dbReference>
<dbReference type="EMBL" id="WLYK01000004">
    <property type="protein sequence ID" value="MTD14644.1"/>
    <property type="molecule type" value="Genomic_DNA"/>
</dbReference>
<dbReference type="InterPro" id="IPR000673">
    <property type="entry name" value="Sig_transdc_resp-reg_Me-estase"/>
</dbReference>
<dbReference type="GO" id="GO:0008984">
    <property type="term" value="F:protein-glutamate methylesterase activity"/>
    <property type="evidence" value="ECO:0007669"/>
    <property type="project" value="UniProtKB-EC"/>
</dbReference>
<feature type="domain" description="CheB-type methylesterase" evidence="5">
    <location>
        <begin position="11"/>
        <end position="200"/>
    </location>
</feature>
<evidence type="ECO:0000256" key="1">
    <source>
        <dbReference type="ARBA" id="ARBA00022801"/>
    </source>
</evidence>
<protein>
    <recommendedName>
        <fullName evidence="2">protein-glutamate methylesterase</fullName>
        <ecNumber evidence="2">3.1.1.61</ecNumber>
    </recommendedName>
</protein>
<feature type="active site" evidence="4">
    <location>
        <position position="23"/>
    </location>
</feature>
<evidence type="ECO:0000259" key="5">
    <source>
        <dbReference type="PROSITE" id="PS50122"/>
    </source>
</evidence>
<gene>
    <name evidence="6" type="ORF">GIS00_11890</name>
</gene>
<accession>A0A7K1FPA2</accession>
<name>A0A7K1FPA2_9ACTN</name>
<dbReference type="GO" id="GO:0006935">
    <property type="term" value="P:chemotaxis"/>
    <property type="evidence" value="ECO:0007669"/>
    <property type="project" value="UniProtKB-UniRule"/>
</dbReference>
<keyword evidence="7" id="KW-1185">Reference proteome</keyword>
<feature type="active site" evidence="4">
    <location>
        <position position="142"/>
    </location>
</feature>
<dbReference type="PROSITE" id="PS50122">
    <property type="entry name" value="CHEB"/>
    <property type="match status" value="1"/>
</dbReference>
<reference evidence="6 7" key="1">
    <citation type="submission" date="2019-11" db="EMBL/GenBank/DDBJ databases">
        <authorList>
            <person name="Jiang L.-Q."/>
        </authorList>
    </citation>
    <scope>NUCLEOTIDE SEQUENCE [LARGE SCALE GENOMIC DNA]</scope>
    <source>
        <strain evidence="6 7">YIM 132087</strain>
    </source>
</reference>
<evidence type="ECO:0000313" key="7">
    <source>
        <dbReference type="Proteomes" id="UP000460221"/>
    </source>
</evidence>
<dbReference type="Pfam" id="PF01339">
    <property type="entry name" value="CheB_methylest"/>
    <property type="match status" value="1"/>
</dbReference>